<name>A0A0B2QDT2_GLYSO</name>
<gene>
    <name evidence="1" type="ORF">glysoja_042407</name>
</gene>
<dbReference type="EMBL" id="KN658728">
    <property type="protein sequence ID" value="KHN19726.1"/>
    <property type="molecule type" value="Genomic_DNA"/>
</dbReference>
<dbReference type="Proteomes" id="UP000053555">
    <property type="component" value="Unassembled WGS sequence"/>
</dbReference>
<sequence length="116" mass="12587">MKEGEGEAMTLGERGRGESTILESIRVVIGILVIGPEAEPLLNHIEDGQEGGKARVERKNHLSGCTSITGKSRMGIAAIQWVILNIVLTIGKRQKAPTNRAVNSFWQRLTLNLAGQ</sequence>
<dbReference type="AlphaFoldDB" id="A0A0B2QDT2"/>
<accession>A0A0B2QDT2</accession>
<organism evidence="1">
    <name type="scientific">Glycine soja</name>
    <name type="common">Wild soybean</name>
    <dbReference type="NCBI Taxonomy" id="3848"/>
    <lineage>
        <taxon>Eukaryota</taxon>
        <taxon>Viridiplantae</taxon>
        <taxon>Streptophyta</taxon>
        <taxon>Embryophyta</taxon>
        <taxon>Tracheophyta</taxon>
        <taxon>Spermatophyta</taxon>
        <taxon>Magnoliopsida</taxon>
        <taxon>eudicotyledons</taxon>
        <taxon>Gunneridae</taxon>
        <taxon>Pentapetalae</taxon>
        <taxon>rosids</taxon>
        <taxon>fabids</taxon>
        <taxon>Fabales</taxon>
        <taxon>Fabaceae</taxon>
        <taxon>Papilionoideae</taxon>
        <taxon>50 kb inversion clade</taxon>
        <taxon>NPAAA clade</taxon>
        <taxon>indigoferoid/millettioid clade</taxon>
        <taxon>Phaseoleae</taxon>
        <taxon>Glycine</taxon>
        <taxon>Glycine subgen. Soja</taxon>
    </lineage>
</organism>
<reference evidence="1" key="1">
    <citation type="submission" date="2014-07" db="EMBL/GenBank/DDBJ databases">
        <title>Identification of a novel salt tolerance gene in wild soybean by whole-genome sequencing.</title>
        <authorList>
            <person name="Lam H.-M."/>
            <person name="Qi X."/>
            <person name="Li M.-W."/>
            <person name="Liu X."/>
            <person name="Xie M."/>
            <person name="Ni M."/>
            <person name="Xu X."/>
        </authorList>
    </citation>
    <scope>NUCLEOTIDE SEQUENCE [LARGE SCALE GENOMIC DNA]</scope>
    <source>
        <tissue evidence="1">Root</tissue>
    </source>
</reference>
<proteinExistence type="predicted"/>
<evidence type="ECO:0000313" key="1">
    <source>
        <dbReference type="EMBL" id="KHN19726.1"/>
    </source>
</evidence>
<protein>
    <submittedName>
        <fullName evidence="1">Uncharacterized protein</fullName>
    </submittedName>
</protein>